<dbReference type="GO" id="GO:0032259">
    <property type="term" value="P:methylation"/>
    <property type="evidence" value="ECO:0007669"/>
    <property type="project" value="UniProtKB-KW"/>
</dbReference>
<protein>
    <submittedName>
        <fullName evidence="2">Methyltransferase domain-containing protein</fullName>
    </submittedName>
</protein>
<sequence>MKSKLRLGYLYLKLQQLRGSLNVSSEKIKRQFSRPTLPVDNKEINLHLGCGNIAHPKFINIDGRPAPHIHYVRAIDNLAPFKDNSVDLIYACHCLEHFSYNRVPLVISEWHRVLKDNGILRISVPDFDLLIKIYNDCDQNLDSIIGLLMGGQDYQFNFHKAAFNEASLRRLLLNAGFNEVRSWQPGSTELMTFNDWSGRLLGGKYPVSLNLEAIKNSSS</sequence>
<dbReference type="CDD" id="cd02440">
    <property type="entry name" value="AdoMet_MTases"/>
    <property type="match status" value="1"/>
</dbReference>
<evidence type="ECO:0000313" key="3">
    <source>
        <dbReference type="Proteomes" id="UP000640531"/>
    </source>
</evidence>
<evidence type="ECO:0000313" key="2">
    <source>
        <dbReference type="EMBL" id="MBD2570586.1"/>
    </source>
</evidence>
<keyword evidence="2" id="KW-0808">Transferase</keyword>
<organism evidence="2 3">
    <name type="scientific">Anabaena lutea FACHB-196</name>
    <dbReference type="NCBI Taxonomy" id="2692881"/>
    <lineage>
        <taxon>Bacteria</taxon>
        <taxon>Bacillati</taxon>
        <taxon>Cyanobacteriota</taxon>
        <taxon>Cyanophyceae</taxon>
        <taxon>Nostocales</taxon>
        <taxon>Nostocaceae</taxon>
        <taxon>Anabaena</taxon>
    </lineage>
</organism>
<feature type="domain" description="Methyltransferase type 11" evidence="1">
    <location>
        <begin position="73"/>
        <end position="121"/>
    </location>
</feature>
<dbReference type="SUPFAM" id="SSF53335">
    <property type="entry name" value="S-adenosyl-L-methionine-dependent methyltransferases"/>
    <property type="match status" value="1"/>
</dbReference>
<proteinExistence type="predicted"/>
<comment type="caution">
    <text evidence="2">The sequence shown here is derived from an EMBL/GenBank/DDBJ whole genome shotgun (WGS) entry which is preliminary data.</text>
</comment>
<name>A0ABR8FK85_9NOST</name>
<accession>A0ABR8FK85</accession>
<dbReference type="Proteomes" id="UP000640531">
    <property type="component" value="Unassembled WGS sequence"/>
</dbReference>
<dbReference type="Pfam" id="PF08241">
    <property type="entry name" value="Methyltransf_11"/>
    <property type="match status" value="1"/>
</dbReference>
<gene>
    <name evidence="2" type="ORF">H6G59_22350</name>
</gene>
<dbReference type="InterPro" id="IPR029063">
    <property type="entry name" value="SAM-dependent_MTases_sf"/>
</dbReference>
<evidence type="ECO:0000259" key="1">
    <source>
        <dbReference type="Pfam" id="PF08241"/>
    </source>
</evidence>
<keyword evidence="3" id="KW-1185">Reference proteome</keyword>
<dbReference type="GO" id="GO:0008168">
    <property type="term" value="F:methyltransferase activity"/>
    <property type="evidence" value="ECO:0007669"/>
    <property type="project" value="UniProtKB-KW"/>
</dbReference>
<dbReference type="RefSeq" id="WP_190718726.1">
    <property type="nucleotide sequence ID" value="NZ_JACJST010000026.1"/>
</dbReference>
<dbReference type="Gene3D" id="3.40.50.150">
    <property type="entry name" value="Vaccinia Virus protein VP39"/>
    <property type="match status" value="1"/>
</dbReference>
<keyword evidence="2" id="KW-0489">Methyltransferase</keyword>
<reference evidence="2 3" key="1">
    <citation type="journal article" date="2020" name="ISME J.">
        <title>Comparative genomics reveals insights into cyanobacterial evolution and habitat adaptation.</title>
        <authorList>
            <person name="Chen M.Y."/>
            <person name="Teng W.K."/>
            <person name="Zhao L."/>
            <person name="Hu C.X."/>
            <person name="Zhou Y.K."/>
            <person name="Han B.P."/>
            <person name="Song L.R."/>
            <person name="Shu W.S."/>
        </authorList>
    </citation>
    <scope>NUCLEOTIDE SEQUENCE [LARGE SCALE GENOMIC DNA]</scope>
    <source>
        <strain evidence="2 3">FACHB-196</strain>
    </source>
</reference>
<dbReference type="EMBL" id="JACJST010000026">
    <property type="protein sequence ID" value="MBD2570586.1"/>
    <property type="molecule type" value="Genomic_DNA"/>
</dbReference>
<dbReference type="InterPro" id="IPR013216">
    <property type="entry name" value="Methyltransf_11"/>
</dbReference>